<feature type="transmembrane region" description="Helical" evidence="8">
    <location>
        <begin position="312"/>
        <end position="332"/>
    </location>
</feature>
<dbReference type="GO" id="GO:0043025">
    <property type="term" value="C:neuronal cell body"/>
    <property type="evidence" value="ECO:0007669"/>
    <property type="project" value="TreeGrafter"/>
</dbReference>
<keyword evidence="6 8" id="KW-0675">Receptor</keyword>
<keyword evidence="10" id="KW-1185">Reference proteome</keyword>
<evidence type="ECO:0000256" key="3">
    <source>
        <dbReference type="ARBA" id="ARBA00022692"/>
    </source>
</evidence>
<evidence type="ECO:0000256" key="2">
    <source>
        <dbReference type="ARBA" id="ARBA00022475"/>
    </source>
</evidence>
<dbReference type="Pfam" id="PF08395">
    <property type="entry name" value="7tm_7"/>
    <property type="match status" value="1"/>
</dbReference>
<dbReference type="GO" id="GO:0030425">
    <property type="term" value="C:dendrite"/>
    <property type="evidence" value="ECO:0007669"/>
    <property type="project" value="TreeGrafter"/>
</dbReference>
<dbReference type="GO" id="GO:0030424">
    <property type="term" value="C:axon"/>
    <property type="evidence" value="ECO:0007669"/>
    <property type="project" value="TreeGrafter"/>
</dbReference>
<dbReference type="GO" id="GO:0005886">
    <property type="term" value="C:plasma membrane"/>
    <property type="evidence" value="ECO:0007669"/>
    <property type="project" value="UniProtKB-SubCell"/>
</dbReference>
<dbReference type="EnsemblMetazoa" id="AMIN015628-RA">
    <property type="protein sequence ID" value="AMIN015628-PA"/>
    <property type="gene ID" value="AMIN015628"/>
</dbReference>
<evidence type="ECO:0000313" key="9">
    <source>
        <dbReference type="EnsemblMetazoa" id="AMIN015628-PA"/>
    </source>
</evidence>
<dbReference type="InterPro" id="IPR013604">
    <property type="entry name" value="7TM_chemorcpt"/>
</dbReference>
<proteinExistence type="inferred from homology"/>
<keyword evidence="5 8" id="KW-0472">Membrane</keyword>
<evidence type="ECO:0000256" key="6">
    <source>
        <dbReference type="ARBA" id="ARBA00023170"/>
    </source>
</evidence>
<dbReference type="PANTHER" id="PTHR21143">
    <property type="entry name" value="INVERTEBRATE GUSTATORY RECEPTOR"/>
    <property type="match status" value="1"/>
</dbReference>
<feature type="transmembrane region" description="Helical" evidence="8">
    <location>
        <begin position="277"/>
        <end position="300"/>
    </location>
</feature>
<dbReference type="GO" id="GO:0008049">
    <property type="term" value="P:male courtship behavior"/>
    <property type="evidence" value="ECO:0007669"/>
    <property type="project" value="TreeGrafter"/>
</dbReference>
<sequence>MCPVQRDDAFYQNLLSKRFRFLLNFSQFFGFLPYPLFHLQSGNGQERKRFLQLFHTSIGLVMFGTAFVCCVTLYLFYPEIMYEEDVPPLLNTAYHLENVLKVITVLVALLWPRTSESFYRESYNGFVQVLKLYGVPGQLDSLLVSVATNSKRLLFLYSFDALVNTVSLSLVLGHPVSTLLSLSYILPFLAIITNVLQYSAMFALIGGIVSSLNDRLHEIALEDRNFQRSFEKHKKTKYCDHVKCMERVDLAKIEKLSTLHVALMNLTARINAHCGPVLLIIMLSSFVQANIALVELYLNSDPLNKDPELSDFIIWILFLHTVTNFSYFVIIARANHTIQKEVNERAILMLLEFNCFWNSEQNAMIEYCIGQISNLPETHTACGMMNLDMKLVPSVVAAIASILFILMQFSDSRLLEHCAEQSPMGSFHAVNNTFQSTVL</sequence>
<dbReference type="GO" id="GO:0007635">
    <property type="term" value="P:chemosensory behavior"/>
    <property type="evidence" value="ECO:0007669"/>
    <property type="project" value="TreeGrafter"/>
</dbReference>
<comment type="function">
    <text evidence="8">Gustatory receptor which mediates acceptance or avoidance behavior, depending on its substrates.</text>
</comment>
<reference evidence="9" key="2">
    <citation type="submission" date="2020-05" db="UniProtKB">
        <authorList>
            <consortium name="EnsemblMetazoa"/>
        </authorList>
    </citation>
    <scope>IDENTIFICATION</scope>
    <source>
        <strain evidence="9">MINIMUS1</strain>
    </source>
</reference>
<feature type="transmembrane region" description="Helical" evidence="8">
    <location>
        <begin position="153"/>
        <end position="172"/>
    </location>
</feature>
<evidence type="ECO:0000256" key="5">
    <source>
        <dbReference type="ARBA" id="ARBA00023136"/>
    </source>
</evidence>
<evidence type="ECO:0000256" key="8">
    <source>
        <dbReference type="RuleBase" id="RU363108"/>
    </source>
</evidence>
<accession>A0A182WQZ2</accession>
<comment type="subcellular location">
    <subcellularLocation>
        <location evidence="1 8">Cell membrane</location>
        <topology evidence="1 8">Multi-pass membrane protein</topology>
    </subcellularLocation>
</comment>
<keyword evidence="7 8" id="KW-0807">Transducer</keyword>
<dbReference type="STRING" id="112268.A0A182WQZ2"/>
<dbReference type="Proteomes" id="UP000075920">
    <property type="component" value="Unassembled WGS sequence"/>
</dbReference>
<feature type="transmembrane region" description="Helical" evidence="8">
    <location>
        <begin position="19"/>
        <end position="37"/>
    </location>
</feature>
<feature type="transmembrane region" description="Helical" evidence="8">
    <location>
        <begin position="184"/>
        <end position="209"/>
    </location>
</feature>
<dbReference type="VEuPathDB" id="VectorBase:AMIN015628"/>
<keyword evidence="4 8" id="KW-1133">Transmembrane helix</keyword>
<reference evidence="10" key="1">
    <citation type="submission" date="2013-03" db="EMBL/GenBank/DDBJ databases">
        <title>The Genome Sequence of Anopheles minimus MINIMUS1.</title>
        <authorList>
            <consortium name="The Broad Institute Genomics Platform"/>
            <person name="Neafsey D.E."/>
            <person name="Walton C."/>
            <person name="Walker B."/>
            <person name="Young S.K."/>
            <person name="Zeng Q."/>
            <person name="Gargeya S."/>
            <person name="Fitzgerald M."/>
            <person name="Haas B."/>
            <person name="Abouelleil A."/>
            <person name="Allen A.W."/>
            <person name="Alvarado L."/>
            <person name="Arachchi H.M."/>
            <person name="Berlin A.M."/>
            <person name="Chapman S.B."/>
            <person name="Gainer-Dewar J."/>
            <person name="Goldberg J."/>
            <person name="Griggs A."/>
            <person name="Gujja S."/>
            <person name="Hansen M."/>
            <person name="Howarth C."/>
            <person name="Imamovic A."/>
            <person name="Ireland A."/>
            <person name="Larimer J."/>
            <person name="McCowan C."/>
            <person name="Murphy C."/>
            <person name="Pearson M."/>
            <person name="Poon T.W."/>
            <person name="Priest M."/>
            <person name="Roberts A."/>
            <person name="Saif S."/>
            <person name="Shea T."/>
            <person name="Sisk P."/>
            <person name="Sykes S."/>
            <person name="Wortman J."/>
            <person name="Nusbaum C."/>
            <person name="Birren B."/>
        </authorList>
    </citation>
    <scope>NUCLEOTIDE SEQUENCE [LARGE SCALE GENOMIC DNA]</scope>
    <source>
        <strain evidence="10">MINIMUS1</strain>
    </source>
</reference>
<comment type="similarity">
    <text evidence="8">Belongs to the insect chemoreceptor superfamily. Gustatory receptor (GR) family.</text>
</comment>
<feature type="transmembrane region" description="Helical" evidence="8">
    <location>
        <begin position="391"/>
        <end position="409"/>
    </location>
</feature>
<dbReference type="GO" id="GO:0007165">
    <property type="term" value="P:signal transduction"/>
    <property type="evidence" value="ECO:0007669"/>
    <property type="project" value="UniProtKB-KW"/>
</dbReference>
<evidence type="ECO:0000256" key="4">
    <source>
        <dbReference type="ARBA" id="ARBA00022989"/>
    </source>
</evidence>
<organism evidence="9 10">
    <name type="scientific">Anopheles minimus</name>
    <dbReference type="NCBI Taxonomy" id="112268"/>
    <lineage>
        <taxon>Eukaryota</taxon>
        <taxon>Metazoa</taxon>
        <taxon>Ecdysozoa</taxon>
        <taxon>Arthropoda</taxon>
        <taxon>Hexapoda</taxon>
        <taxon>Insecta</taxon>
        <taxon>Pterygota</taxon>
        <taxon>Neoptera</taxon>
        <taxon>Endopterygota</taxon>
        <taxon>Diptera</taxon>
        <taxon>Nematocera</taxon>
        <taxon>Culicoidea</taxon>
        <taxon>Culicidae</taxon>
        <taxon>Anophelinae</taxon>
        <taxon>Anopheles</taxon>
    </lineage>
</organism>
<keyword evidence="3 8" id="KW-0812">Transmembrane</keyword>
<keyword evidence="2 8" id="KW-1003">Cell membrane</keyword>
<dbReference type="GO" id="GO:0050909">
    <property type="term" value="P:sensory perception of taste"/>
    <property type="evidence" value="ECO:0007669"/>
    <property type="project" value="InterPro"/>
</dbReference>
<evidence type="ECO:0000313" key="10">
    <source>
        <dbReference type="Proteomes" id="UP000075920"/>
    </source>
</evidence>
<protein>
    <recommendedName>
        <fullName evidence="8">Gustatory receptor</fullName>
    </recommendedName>
</protein>
<evidence type="ECO:0000256" key="7">
    <source>
        <dbReference type="ARBA" id="ARBA00023224"/>
    </source>
</evidence>
<feature type="transmembrane region" description="Helical" evidence="8">
    <location>
        <begin position="58"/>
        <end position="77"/>
    </location>
</feature>
<dbReference type="PANTHER" id="PTHR21143:SF134">
    <property type="entry name" value="GUSTATORY RECEPTOR"/>
    <property type="match status" value="1"/>
</dbReference>
<name>A0A182WQZ2_9DIPT</name>
<evidence type="ECO:0000256" key="1">
    <source>
        <dbReference type="ARBA" id="ARBA00004651"/>
    </source>
</evidence>
<dbReference type="AlphaFoldDB" id="A0A182WQZ2"/>